<dbReference type="Gene3D" id="2.60.200.40">
    <property type="match status" value="1"/>
</dbReference>
<reference evidence="2 3" key="1">
    <citation type="submission" date="2019-03" db="EMBL/GenBank/DDBJ databases">
        <title>Genomic Encyclopedia of Type Strains, Phase IV (KMG-IV): sequencing the most valuable type-strain genomes for metagenomic binning, comparative biology and taxonomic classification.</title>
        <authorList>
            <person name="Goeker M."/>
        </authorList>
    </citation>
    <scope>NUCLEOTIDE SEQUENCE [LARGE SCALE GENOMIC DNA]</scope>
    <source>
        <strain evidence="2 3">DSM 45775</strain>
    </source>
</reference>
<accession>A0A4R6UWM7</accession>
<dbReference type="Gene3D" id="1.20.144.10">
    <property type="entry name" value="Phosphatidic acid phosphatase type 2/haloperoxidase"/>
    <property type="match status" value="1"/>
</dbReference>
<dbReference type="Gene3D" id="3.40.50.10330">
    <property type="entry name" value="Probable inorganic polyphosphate/atp-NAD kinase, domain 1"/>
    <property type="match status" value="1"/>
</dbReference>
<dbReference type="SMART" id="SM00014">
    <property type="entry name" value="acidPPc"/>
    <property type="match status" value="1"/>
</dbReference>
<dbReference type="SUPFAM" id="SSF48317">
    <property type="entry name" value="Acid phosphatase/Vanadium-dependent haloperoxidase"/>
    <property type="match status" value="1"/>
</dbReference>
<dbReference type="Pfam" id="PF01569">
    <property type="entry name" value="PAP2"/>
    <property type="match status" value="1"/>
</dbReference>
<evidence type="ECO:0000313" key="3">
    <source>
        <dbReference type="Proteomes" id="UP000295705"/>
    </source>
</evidence>
<comment type="caution">
    <text evidence="2">The sequence shown here is derived from an EMBL/GenBank/DDBJ whole genome shotgun (WGS) entry which is preliminary data.</text>
</comment>
<dbReference type="InterPro" id="IPR016064">
    <property type="entry name" value="NAD/diacylglycerol_kinase_sf"/>
</dbReference>
<dbReference type="InterPro" id="IPR036938">
    <property type="entry name" value="PAP2/HPO_sf"/>
</dbReference>
<organism evidence="2 3">
    <name type="scientific">Actinomycetospora succinea</name>
    <dbReference type="NCBI Taxonomy" id="663603"/>
    <lineage>
        <taxon>Bacteria</taxon>
        <taxon>Bacillati</taxon>
        <taxon>Actinomycetota</taxon>
        <taxon>Actinomycetes</taxon>
        <taxon>Pseudonocardiales</taxon>
        <taxon>Pseudonocardiaceae</taxon>
        <taxon>Actinomycetospora</taxon>
    </lineage>
</organism>
<proteinExistence type="predicted"/>
<name>A0A4R6UWM7_9PSEU</name>
<dbReference type="SUPFAM" id="SSF111331">
    <property type="entry name" value="NAD kinase/diacylglycerol kinase-like"/>
    <property type="match status" value="1"/>
</dbReference>
<dbReference type="GO" id="GO:0016301">
    <property type="term" value="F:kinase activity"/>
    <property type="evidence" value="ECO:0007669"/>
    <property type="project" value="InterPro"/>
</dbReference>
<gene>
    <name evidence="2" type="ORF">EV188_10882</name>
</gene>
<dbReference type="InterPro" id="IPR001206">
    <property type="entry name" value="Diacylglycerol_kinase_cat_dom"/>
</dbReference>
<dbReference type="Proteomes" id="UP000295705">
    <property type="component" value="Unassembled WGS sequence"/>
</dbReference>
<dbReference type="InterPro" id="IPR017438">
    <property type="entry name" value="ATP-NAD_kinase_N"/>
</dbReference>
<protein>
    <submittedName>
        <fullName evidence="2">Undecaprenyl-diphosphatase</fullName>
    </submittedName>
</protein>
<dbReference type="AlphaFoldDB" id="A0A4R6UWM7"/>
<sequence length="509" mass="53363">MAAPRDGALTVTVPEPRPVVRAAHRSPVGSRWMRRLDRTADRGALWAVVAGGLFASGRGPRRRAGVRGVMAAAATSAIAHALAKPLLPRARPWGRRFPSAHAASSSAFVTAAAMESPLVGAALAPVAVGVSAARVVLGERTVEDVVAGAVLGTGVAVLTRRWWPVVRHAPARARPAGDAPALGDGSGLVVVANTSAGSPGPLETIGQIVAPVLGVEPDEDEDRAPAPPSVIHDVLPRAQVIVPEPGVDFVEEVDAALDRPAPDGGAPRAIGVAGGDGSVAALAGLAQRRRVPLVVLPEGTLNHFARDVGIDDTPTALAAARDGEAVLVDVGVVDISDGDGDQRGVAFVNTASLGGYPDMVRMREGWEDRWGKWPSAAFALMRVLAEATPLTVELDGKRRTIWLLFVGNGGYEPRGMAPLFRPRLDARKLDVRYLRADVPFSRTRFVVSVMAGTLSRSRVYVAHSRTRLSVRVLGPPIGLATDGEVQPDADRFVFRIAPGAIPVYRPSEV</sequence>
<evidence type="ECO:0000259" key="1">
    <source>
        <dbReference type="PROSITE" id="PS50146"/>
    </source>
</evidence>
<dbReference type="Pfam" id="PF00781">
    <property type="entry name" value="DAGK_cat"/>
    <property type="match status" value="1"/>
</dbReference>
<dbReference type="PROSITE" id="PS50146">
    <property type="entry name" value="DAGK"/>
    <property type="match status" value="1"/>
</dbReference>
<evidence type="ECO:0000313" key="2">
    <source>
        <dbReference type="EMBL" id="TDQ51722.1"/>
    </source>
</evidence>
<feature type="domain" description="DAGKc" evidence="1">
    <location>
        <begin position="243"/>
        <end position="338"/>
    </location>
</feature>
<dbReference type="RefSeq" id="WP_243741937.1">
    <property type="nucleotide sequence ID" value="NZ_BAABHR010000040.1"/>
</dbReference>
<keyword evidence="3" id="KW-1185">Reference proteome</keyword>
<dbReference type="InterPro" id="IPR000326">
    <property type="entry name" value="PAP2/HPO"/>
</dbReference>
<dbReference type="EMBL" id="SNYO01000008">
    <property type="protein sequence ID" value="TDQ51722.1"/>
    <property type="molecule type" value="Genomic_DNA"/>
</dbReference>